<dbReference type="Proteomes" id="UP001500851">
    <property type="component" value="Unassembled WGS sequence"/>
</dbReference>
<proteinExistence type="predicted"/>
<organism evidence="2 3">
    <name type="scientific">Leucobacter iarius</name>
    <dbReference type="NCBI Taxonomy" id="333963"/>
    <lineage>
        <taxon>Bacteria</taxon>
        <taxon>Bacillati</taxon>
        <taxon>Actinomycetota</taxon>
        <taxon>Actinomycetes</taxon>
        <taxon>Micrococcales</taxon>
        <taxon>Microbacteriaceae</taxon>
        <taxon>Leucobacter</taxon>
    </lineage>
</organism>
<keyword evidence="3" id="KW-1185">Reference proteome</keyword>
<keyword evidence="1" id="KW-0472">Membrane</keyword>
<reference evidence="3" key="1">
    <citation type="journal article" date="2019" name="Int. J. Syst. Evol. Microbiol.">
        <title>The Global Catalogue of Microorganisms (GCM) 10K type strain sequencing project: providing services to taxonomists for standard genome sequencing and annotation.</title>
        <authorList>
            <consortium name="The Broad Institute Genomics Platform"/>
            <consortium name="The Broad Institute Genome Sequencing Center for Infectious Disease"/>
            <person name="Wu L."/>
            <person name="Ma J."/>
        </authorList>
    </citation>
    <scope>NUCLEOTIDE SEQUENCE [LARGE SCALE GENOMIC DNA]</scope>
    <source>
        <strain evidence="3">JCM 14736</strain>
    </source>
</reference>
<protein>
    <submittedName>
        <fullName evidence="2">Uncharacterized protein</fullName>
    </submittedName>
</protein>
<feature type="transmembrane region" description="Helical" evidence="1">
    <location>
        <begin position="36"/>
        <end position="54"/>
    </location>
</feature>
<keyword evidence="1" id="KW-1133">Transmembrane helix</keyword>
<dbReference type="RefSeq" id="WP_344031193.1">
    <property type="nucleotide sequence ID" value="NZ_BAAAOB010000001.1"/>
</dbReference>
<comment type="caution">
    <text evidence="2">The sequence shown here is derived from an EMBL/GenBank/DDBJ whole genome shotgun (WGS) entry which is preliminary data.</text>
</comment>
<gene>
    <name evidence="2" type="ORF">GCM10009768_15770</name>
</gene>
<dbReference type="EMBL" id="BAAAOB010000001">
    <property type="protein sequence ID" value="GAA1787572.1"/>
    <property type="molecule type" value="Genomic_DNA"/>
</dbReference>
<evidence type="ECO:0000313" key="3">
    <source>
        <dbReference type="Proteomes" id="UP001500851"/>
    </source>
</evidence>
<accession>A0ABP4XLI0</accession>
<name>A0ABP4XLI0_9MICO</name>
<evidence type="ECO:0000256" key="1">
    <source>
        <dbReference type="SAM" id="Phobius"/>
    </source>
</evidence>
<feature type="transmembrane region" description="Helical" evidence="1">
    <location>
        <begin position="6"/>
        <end position="24"/>
    </location>
</feature>
<sequence>MSIGKYLTSLSVLGAAAGITGVVRQTKSMPADWRRLVVWGVWAASLALAIAGVAKQDEDAQFAEDQKHLDV</sequence>
<evidence type="ECO:0000313" key="2">
    <source>
        <dbReference type="EMBL" id="GAA1787572.1"/>
    </source>
</evidence>
<keyword evidence="1" id="KW-0812">Transmembrane</keyword>